<feature type="compositionally biased region" description="Polar residues" evidence="5">
    <location>
        <begin position="84"/>
        <end position="98"/>
    </location>
</feature>
<dbReference type="AlphaFoldDB" id="A0A7D9D7D5"/>
<evidence type="ECO:0000313" key="6">
    <source>
        <dbReference type="EMBL" id="CAB3978557.1"/>
    </source>
</evidence>
<comment type="caution">
    <text evidence="6">The sequence shown here is derived from an EMBL/GenBank/DDBJ whole genome shotgun (WGS) entry which is preliminary data.</text>
</comment>
<dbReference type="GO" id="GO:0003677">
    <property type="term" value="F:DNA binding"/>
    <property type="evidence" value="ECO:0007669"/>
    <property type="project" value="UniProtKB-UniRule"/>
</dbReference>
<dbReference type="InterPro" id="IPR006612">
    <property type="entry name" value="THAP_Znf"/>
</dbReference>
<dbReference type="SMART" id="SM00692">
    <property type="entry name" value="DM3"/>
    <property type="match status" value="1"/>
</dbReference>
<dbReference type="GO" id="GO:0008270">
    <property type="term" value="F:zinc ion binding"/>
    <property type="evidence" value="ECO:0007669"/>
    <property type="project" value="UniProtKB-KW"/>
</dbReference>
<reference evidence="6" key="1">
    <citation type="submission" date="2020-04" db="EMBL/GenBank/DDBJ databases">
        <authorList>
            <person name="Alioto T."/>
            <person name="Alioto T."/>
            <person name="Gomez Garrido J."/>
        </authorList>
    </citation>
    <scope>NUCLEOTIDE SEQUENCE</scope>
    <source>
        <strain evidence="6">A484AB</strain>
    </source>
</reference>
<dbReference type="InterPro" id="IPR048365">
    <property type="entry name" value="TNP-like_RNaseH_N"/>
</dbReference>
<keyword evidence="2" id="KW-0863">Zinc-finger</keyword>
<dbReference type="EMBL" id="CACRXK020000125">
    <property type="protein sequence ID" value="CAB3978557.1"/>
    <property type="molecule type" value="Genomic_DNA"/>
</dbReference>
<dbReference type="Pfam" id="PF05485">
    <property type="entry name" value="THAP"/>
    <property type="match status" value="1"/>
</dbReference>
<name>A0A7D9D7D5_PARCT</name>
<dbReference type="Gene3D" id="6.20.210.20">
    <property type="entry name" value="THAP domain"/>
    <property type="match status" value="1"/>
</dbReference>
<keyword evidence="3" id="KW-0862">Zinc</keyword>
<dbReference type="InterPro" id="IPR021896">
    <property type="entry name" value="THAP9-like_HTH"/>
</dbReference>
<dbReference type="PROSITE" id="PS50950">
    <property type="entry name" value="ZF_THAP"/>
    <property type="match status" value="1"/>
</dbReference>
<keyword evidence="7" id="KW-1185">Reference proteome</keyword>
<dbReference type="InterPro" id="IPR038441">
    <property type="entry name" value="THAP_Znf_sf"/>
</dbReference>
<keyword evidence="4" id="KW-0238">DNA-binding</keyword>
<keyword evidence="1" id="KW-0479">Metal-binding</keyword>
<dbReference type="Pfam" id="PF12017">
    <property type="entry name" value="Tnp_P_element"/>
    <property type="match status" value="1"/>
</dbReference>
<evidence type="ECO:0000256" key="1">
    <source>
        <dbReference type="ARBA" id="ARBA00022723"/>
    </source>
</evidence>
<evidence type="ECO:0000256" key="5">
    <source>
        <dbReference type="SAM" id="MobiDB-lite"/>
    </source>
</evidence>
<organism evidence="6 7">
    <name type="scientific">Paramuricea clavata</name>
    <name type="common">Red gorgonian</name>
    <name type="synonym">Violescent sea-whip</name>
    <dbReference type="NCBI Taxonomy" id="317549"/>
    <lineage>
        <taxon>Eukaryota</taxon>
        <taxon>Metazoa</taxon>
        <taxon>Cnidaria</taxon>
        <taxon>Anthozoa</taxon>
        <taxon>Octocorallia</taxon>
        <taxon>Malacalcyonacea</taxon>
        <taxon>Plexauridae</taxon>
        <taxon>Paramuricea</taxon>
    </lineage>
</organism>
<gene>
    <name evidence="6" type="ORF">PACLA_8A087635</name>
</gene>
<dbReference type="InterPro" id="IPR026521">
    <property type="entry name" value="THAP2"/>
</dbReference>
<dbReference type="PANTHER" id="PTHR47696">
    <property type="entry name" value="THAP DOMAIN-CONTAINING PROTEIN 2"/>
    <property type="match status" value="1"/>
</dbReference>
<dbReference type="PANTHER" id="PTHR47696:SF2">
    <property type="entry name" value="PROVISIONAL ORTHOLOG OF THAP DOMAIN CONTAINING 1"/>
    <property type="match status" value="1"/>
</dbReference>
<sequence length="413" mass="46430">MPTCVVLGCKNIQFRNCGKSFHRFPFSRPQQLQLWISSLGRANWYPTKTSVICSDHFEDSCFDRTGQTIRLRDNAIPTTISTLENNEPQQHPFSTEPPNASDHEFHVTSSPNTTTMKRKLDEALNRVENLKKKLKVTQQKSRRLKKKVQSLNDVVKALQNNGLISEKCASILEGTCMGVPDELMRKAVRNKSKNISKSKYPEVLKAFATTLQFYSTKAYNYVRRTFHLALPHPSTIRRWYQTINGKPGFTQEAFHALSMKVKDATKRGDDVLCGLMIDEMAIRKHLEWDGHKYVGFTDIGNGIDDGNDSSPLASEAFVFMAVSLNSNWKVPLGYFLTDGLSASERANLVKTCLLKLSDIGVKTVSLTCDGPSCNQSMIKLLGAKLDVDDLDPSFVHPANSTKRSMLFLMYATC</sequence>
<evidence type="ECO:0000256" key="3">
    <source>
        <dbReference type="ARBA" id="ARBA00022833"/>
    </source>
</evidence>
<dbReference type="OrthoDB" id="7312725at2759"/>
<evidence type="ECO:0000256" key="4">
    <source>
        <dbReference type="ARBA" id="ARBA00023125"/>
    </source>
</evidence>
<evidence type="ECO:0000313" key="7">
    <source>
        <dbReference type="Proteomes" id="UP001152795"/>
    </source>
</evidence>
<dbReference type="Pfam" id="PF21787">
    <property type="entry name" value="TNP-like_RNaseH_N"/>
    <property type="match status" value="1"/>
</dbReference>
<protein>
    <submittedName>
        <fullName evidence="6">DNA transposase THAP9</fullName>
    </submittedName>
</protein>
<dbReference type="SUPFAM" id="SSF57716">
    <property type="entry name" value="Glucocorticoid receptor-like (DNA-binding domain)"/>
    <property type="match status" value="1"/>
</dbReference>
<feature type="region of interest" description="Disordered" evidence="5">
    <location>
        <begin position="84"/>
        <end position="114"/>
    </location>
</feature>
<dbReference type="Proteomes" id="UP001152795">
    <property type="component" value="Unassembled WGS sequence"/>
</dbReference>
<proteinExistence type="predicted"/>
<evidence type="ECO:0000256" key="2">
    <source>
        <dbReference type="ARBA" id="ARBA00022771"/>
    </source>
</evidence>
<accession>A0A7D9D7D5</accession>
<dbReference type="SMART" id="SM00980">
    <property type="entry name" value="THAP"/>
    <property type="match status" value="1"/>
</dbReference>